<dbReference type="InterPro" id="IPR003012">
    <property type="entry name" value="Tet_transcr_reg_TetR"/>
</dbReference>
<feature type="domain" description="HTH tetR-type" evidence="6">
    <location>
        <begin position="2"/>
        <end position="62"/>
    </location>
</feature>
<evidence type="ECO:0000256" key="3">
    <source>
        <dbReference type="ARBA" id="ARBA00023125"/>
    </source>
</evidence>
<dbReference type="SUPFAM" id="SSF48498">
    <property type="entry name" value="Tetracyclin repressor-like, C-terminal domain"/>
    <property type="match status" value="1"/>
</dbReference>
<dbReference type="Pfam" id="PF02909">
    <property type="entry name" value="TetR_C_1"/>
    <property type="match status" value="1"/>
</dbReference>
<dbReference type="SUPFAM" id="SSF46689">
    <property type="entry name" value="Homeodomain-like"/>
    <property type="match status" value="1"/>
</dbReference>
<dbReference type="InterPro" id="IPR036271">
    <property type="entry name" value="Tet_transcr_reg_TetR-rel_C_sf"/>
</dbReference>
<dbReference type="RefSeq" id="WP_201875815.1">
    <property type="nucleotide sequence ID" value="NZ_JAERRF010000009.1"/>
</dbReference>
<feature type="DNA-binding region" description="H-T-H motif" evidence="5">
    <location>
        <begin position="25"/>
        <end position="44"/>
    </location>
</feature>
<dbReference type="Gene3D" id="1.10.10.60">
    <property type="entry name" value="Homeodomain-like"/>
    <property type="match status" value="1"/>
</dbReference>
<sequence>MAVTRETIADAALAVLHDDGLEALTLRAVADRLGVQHNSVRWHVGNKQGLLELLAERIIGSSADGHVATEPYERLTVLWGRLRQALLAHRDGARLISGLVTTGPHTLAFADASIGALKELGRDPQKAVWLHWSVFYFVLGLTIEQQAHEPVQVDSLRAALASGPYPSLSAAETSTHLMAADFDERFTFGLRSLLNAPD</sequence>
<dbReference type="PANTHER" id="PTHR30055:SF151">
    <property type="entry name" value="TRANSCRIPTIONAL REGULATORY PROTEIN"/>
    <property type="match status" value="1"/>
</dbReference>
<dbReference type="PANTHER" id="PTHR30055">
    <property type="entry name" value="HTH-TYPE TRANSCRIPTIONAL REGULATOR RUTR"/>
    <property type="match status" value="1"/>
</dbReference>
<keyword evidence="1" id="KW-0678">Repressor</keyword>
<organism evidence="7 8">
    <name type="scientific">Streptomyces coffeae</name>
    <dbReference type="NCBI Taxonomy" id="621382"/>
    <lineage>
        <taxon>Bacteria</taxon>
        <taxon>Bacillati</taxon>
        <taxon>Actinomycetota</taxon>
        <taxon>Actinomycetes</taxon>
        <taxon>Kitasatosporales</taxon>
        <taxon>Streptomycetaceae</taxon>
        <taxon>Streptomyces</taxon>
    </lineage>
</organism>
<evidence type="ECO:0000313" key="8">
    <source>
        <dbReference type="Proteomes" id="UP000634229"/>
    </source>
</evidence>
<comment type="caution">
    <text evidence="7">The sequence shown here is derived from an EMBL/GenBank/DDBJ whole genome shotgun (WGS) entry which is preliminary data.</text>
</comment>
<keyword evidence="8" id="KW-1185">Reference proteome</keyword>
<dbReference type="Proteomes" id="UP000634229">
    <property type="component" value="Unassembled WGS sequence"/>
</dbReference>
<dbReference type="InterPro" id="IPR009057">
    <property type="entry name" value="Homeodomain-like_sf"/>
</dbReference>
<dbReference type="EMBL" id="JAERRF010000009">
    <property type="protein sequence ID" value="MBL1098398.1"/>
    <property type="molecule type" value="Genomic_DNA"/>
</dbReference>
<dbReference type="Gene3D" id="1.10.357.10">
    <property type="entry name" value="Tetracycline Repressor, domain 2"/>
    <property type="match status" value="1"/>
</dbReference>
<evidence type="ECO:0000256" key="1">
    <source>
        <dbReference type="ARBA" id="ARBA00022491"/>
    </source>
</evidence>
<evidence type="ECO:0000256" key="5">
    <source>
        <dbReference type="PROSITE-ProRule" id="PRU00335"/>
    </source>
</evidence>
<reference evidence="7 8" key="1">
    <citation type="submission" date="2021-01" db="EMBL/GenBank/DDBJ databases">
        <title>WGS of actinomycetes isolated from Thailand.</title>
        <authorList>
            <person name="Thawai C."/>
        </authorList>
    </citation>
    <scope>NUCLEOTIDE SEQUENCE [LARGE SCALE GENOMIC DNA]</scope>
    <source>
        <strain evidence="7 8">CA1R205</strain>
    </source>
</reference>
<dbReference type="PRINTS" id="PR00400">
    <property type="entry name" value="TETREPRESSOR"/>
</dbReference>
<protein>
    <submittedName>
        <fullName evidence="7">TetR/AcrR family transcriptional regulator C-terminal domain-containing protein</fullName>
    </submittedName>
</protein>
<dbReference type="InterPro" id="IPR004111">
    <property type="entry name" value="Repressor_TetR_C"/>
</dbReference>
<evidence type="ECO:0000259" key="6">
    <source>
        <dbReference type="PROSITE" id="PS50977"/>
    </source>
</evidence>
<proteinExistence type="predicted"/>
<evidence type="ECO:0000256" key="2">
    <source>
        <dbReference type="ARBA" id="ARBA00023015"/>
    </source>
</evidence>
<evidence type="ECO:0000313" key="7">
    <source>
        <dbReference type="EMBL" id="MBL1098398.1"/>
    </source>
</evidence>
<name>A0ABS1NED0_9ACTN</name>
<dbReference type="InterPro" id="IPR001647">
    <property type="entry name" value="HTH_TetR"/>
</dbReference>
<accession>A0ABS1NED0</accession>
<keyword evidence="3 5" id="KW-0238">DNA-binding</keyword>
<keyword evidence="4" id="KW-0804">Transcription</keyword>
<dbReference type="Pfam" id="PF00440">
    <property type="entry name" value="TetR_N"/>
    <property type="match status" value="1"/>
</dbReference>
<evidence type="ECO:0000256" key="4">
    <source>
        <dbReference type="ARBA" id="ARBA00023163"/>
    </source>
</evidence>
<gene>
    <name evidence="7" type="ORF">JK363_17350</name>
</gene>
<keyword evidence="2" id="KW-0805">Transcription regulation</keyword>
<dbReference type="PROSITE" id="PS50977">
    <property type="entry name" value="HTH_TETR_2"/>
    <property type="match status" value="1"/>
</dbReference>
<dbReference type="InterPro" id="IPR050109">
    <property type="entry name" value="HTH-type_TetR-like_transc_reg"/>
</dbReference>